<dbReference type="Proteomes" id="UP000594261">
    <property type="component" value="Chromosome 3"/>
</dbReference>
<dbReference type="InterPro" id="IPR001220">
    <property type="entry name" value="Legume_lectin_dom"/>
</dbReference>
<dbReference type="Gene3D" id="2.60.120.200">
    <property type="match status" value="1"/>
</dbReference>
<dbReference type="EC" id="2.7.11.1" evidence="5"/>
<comment type="similarity">
    <text evidence="2">Belongs to the leguminous lectin family.</text>
</comment>
<dbReference type="InParanoid" id="A0A7N2L7X8"/>
<dbReference type="PROSITE" id="PS00108">
    <property type="entry name" value="PROTEIN_KINASE_ST"/>
    <property type="match status" value="1"/>
</dbReference>
<keyword evidence="7" id="KW-0723">Serine/threonine-protein kinase</keyword>
<organism evidence="21 22">
    <name type="scientific">Quercus lobata</name>
    <name type="common">Valley oak</name>
    <dbReference type="NCBI Taxonomy" id="97700"/>
    <lineage>
        <taxon>Eukaryota</taxon>
        <taxon>Viridiplantae</taxon>
        <taxon>Streptophyta</taxon>
        <taxon>Embryophyta</taxon>
        <taxon>Tracheophyta</taxon>
        <taxon>Spermatophyta</taxon>
        <taxon>Magnoliopsida</taxon>
        <taxon>eudicotyledons</taxon>
        <taxon>Gunneridae</taxon>
        <taxon>Pentapetalae</taxon>
        <taxon>rosids</taxon>
        <taxon>fabids</taxon>
        <taxon>Fagales</taxon>
        <taxon>Fagaceae</taxon>
        <taxon>Quercus</taxon>
    </lineage>
</organism>
<evidence type="ECO:0000256" key="9">
    <source>
        <dbReference type="ARBA" id="ARBA00022692"/>
    </source>
</evidence>
<dbReference type="Gramene" id="QL03p032950:mrna">
    <property type="protein sequence ID" value="QL03p032950:mrna"/>
    <property type="gene ID" value="QL03p032950"/>
</dbReference>
<dbReference type="InterPro" id="IPR000985">
    <property type="entry name" value="Lectin_LegA_CS"/>
</dbReference>
<dbReference type="EnsemblPlants" id="QL03p032950:mrna">
    <property type="protein sequence ID" value="QL03p032950:mrna"/>
    <property type="gene ID" value="QL03p032950"/>
</dbReference>
<reference evidence="21 22" key="1">
    <citation type="journal article" date="2016" name="G3 (Bethesda)">
        <title>First Draft Assembly and Annotation of the Genome of a California Endemic Oak Quercus lobata Nee (Fagaceae).</title>
        <authorList>
            <person name="Sork V.L."/>
            <person name="Fitz-Gibbon S.T."/>
            <person name="Puiu D."/>
            <person name="Crepeau M."/>
            <person name="Gugger P.F."/>
            <person name="Sherman R."/>
            <person name="Stevens K."/>
            <person name="Langley C.H."/>
            <person name="Pellegrini M."/>
            <person name="Salzberg S.L."/>
        </authorList>
    </citation>
    <scope>NUCLEOTIDE SEQUENCE [LARGE SCALE GENOMIC DNA]</scope>
    <source>
        <strain evidence="21 22">cv. SW786</strain>
    </source>
</reference>
<comment type="similarity">
    <text evidence="3">In the N-terminal section; belongs to the leguminous lectin family.</text>
</comment>
<keyword evidence="13" id="KW-0418">Kinase</keyword>
<dbReference type="InterPro" id="IPR013320">
    <property type="entry name" value="ConA-like_dom_sf"/>
</dbReference>
<keyword evidence="10" id="KW-0732">Signal</keyword>
<dbReference type="Pfam" id="PF00139">
    <property type="entry name" value="Lectin_legB"/>
    <property type="match status" value="1"/>
</dbReference>
<dbReference type="GO" id="GO:0030246">
    <property type="term" value="F:carbohydrate binding"/>
    <property type="evidence" value="ECO:0007669"/>
    <property type="project" value="UniProtKB-KW"/>
</dbReference>
<dbReference type="SUPFAM" id="SSF56112">
    <property type="entry name" value="Protein kinase-like (PK-like)"/>
    <property type="match status" value="1"/>
</dbReference>
<protein>
    <recommendedName>
        <fullName evidence="5">non-specific serine/threonine protein kinase</fullName>
        <ecNumber evidence="5">2.7.11.1</ecNumber>
    </recommendedName>
</protein>
<evidence type="ECO:0000256" key="3">
    <source>
        <dbReference type="ARBA" id="ARBA00008536"/>
    </source>
</evidence>
<dbReference type="EMBL" id="LRBV02000003">
    <property type="status" value="NOT_ANNOTATED_CDS"/>
    <property type="molecule type" value="Genomic_DNA"/>
</dbReference>
<dbReference type="OMA" id="NEAGINC"/>
<evidence type="ECO:0000256" key="11">
    <source>
        <dbReference type="ARBA" id="ARBA00022734"/>
    </source>
</evidence>
<dbReference type="InterPro" id="IPR008271">
    <property type="entry name" value="Ser/Thr_kinase_AS"/>
</dbReference>
<evidence type="ECO:0000256" key="14">
    <source>
        <dbReference type="ARBA" id="ARBA00022840"/>
    </source>
</evidence>
<reference evidence="21" key="2">
    <citation type="submission" date="2021-01" db="UniProtKB">
        <authorList>
            <consortium name="EnsemblPlants"/>
        </authorList>
    </citation>
    <scope>IDENTIFICATION</scope>
</reference>
<evidence type="ECO:0000313" key="22">
    <source>
        <dbReference type="Proteomes" id="UP000594261"/>
    </source>
</evidence>
<evidence type="ECO:0000313" key="21">
    <source>
        <dbReference type="EnsemblPlants" id="QL03p032950:mrna"/>
    </source>
</evidence>
<dbReference type="InterPro" id="IPR000719">
    <property type="entry name" value="Prot_kinase_dom"/>
</dbReference>
<dbReference type="AlphaFoldDB" id="A0A7N2L7X8"/>
<dbReference type="PROSITE" id="PS50011">
    <property type="entry name" value="PROTEIN_KINASE_DOM"/>
    <property type="match status" value="1"/>
</dbReference>
<evidence type="ECO:0000256" key="4">
    <source>
        <dbReference type="ARBA" id="ARBA00010217"/>
    </source>
</evidence>
<evidence type="ECO:0000256" key="8">
    <source>
        <dbReference type="ARBA" id="ARBA00022679"/>
    </source>
</evidence>
<keyword evidence="14 19" id="KW-0067">ATP-binding</keyword>
<evidence type="ECO:0000259" key="20">
    <source>
        <dbReference type="PROSITE" id="PS50011"/>
    </source>
</evidence>
<dbReference type="Pfam" id="PF00069">
    <property type="entry name" value="Pkinase"/>
    <property type="match status" value="2"/>
</dbReference>
<evidence type="ECO:0000256" key="17">
    <source>
        <dbReference type="ARBA" id="ARBA00023170"/>
    </source>
</evidence>
<evidence type="ECO:0000256" key="18">
    <source>
        <dbReference type="ARBA" id="ARBA00023180"/>
    </source>
</evidence>
<dbReference type="InterPro" id="IPR011009">
    <property type="entry name" value="Kinase-like_dom_sf"/>
</dbReference>
<keyword evidence="22" id="KW-1185">Reference proteome</keyword>
<comment type="subcellular location">
    <subcellularLocation>
        <location evidence="1">Cell membrane</location>
        <topology evidence="1">Single-pass type I membrane protein</topology>
    </subcellularLocation>
</comment>
<sequence>MSISFNFPSFNTHNSDLTLRGDAYTDPDGLHLTQHPLSSGGSMSSKSVGRALYHERVHLWDNSTGKPNVTDFTTNFSFIIKAVDINNAGDGLAFFVSPFGSKIPNNSSGGCLGLFSNEAGINCTQNQIVAVEFDTYRNPWDPSAPHVGIDINSIVSNVNRTIPANISFTTDESTTKVWVSYNSTSQNLSVFLTCATKSAFSWSPSLWSTNLSDIVDLTILPEWVSVGFSAATGSSIELHQILYWSFNSTLEAGDVSTQPNNTGLIIGLAVSSGVVSCGIGLLWFFCWRKRAGGNAEDSGDDDNMDDEFEKGTGPRRFTYRELLNATNNFVERGKLGEGGFGGVYKGLLSESNVEVAVKRVSKGSKQGKKEYKSEVKIIGRLRHRNLVQLIGWCHEQPQGLTSALFYLHEEWEQCVVHRDIKSSNIMLDSNFNAKLGDFGLARLVDHELGLQTTVLAGTMGYLAPECFTIGTASKESDVYSFGVVCLEITCGRKPVDPQAEPSKVRLVEWVWDLYGNGQLLEAVDKRLGMEFDEGQIKSLMVVGLWCCHPDPSSRPSIRQVIHVLNFEASLPNLPSKLPVPMYVGAPVDLCKLSNTSSGFTGSKDQTQCSCSSCSTNLSMSTAPSKPLLYSSKAEVELALTMH</sequence>
<evidence type="ECO:0000256" key="10">
    <source>
        <dbReference type="ARBA" id="ARBA00022729"/>
    </source>
</evidence>
<dbReference type="InterPro" id="IPR019825">
    <property type="entry name" value="Lectin_legB_Mn/Ca_BS"/>
</dbReference>
<keyword evidence="11" id="KW-0430">Lectin</keyword>
<evidence type="ECO:0000256" key="2">
    <source>
        <dbReference type="ARBA" id="ARBA00007606"/>
    </source>
</evidence>
<evidence type="ECO:0000256" key="6">
    <source>
        <dbReference type="ARBA" id="ARBA00022475"/>
    </source>
</evidence>
<evidence type="ECO:0000256" key="13">
    <source>
        <dbReference type="ARBA" id="ARBA00022777"/>
    </source>
</evidence>
<proteinExistence type="inferred from homology"/>
<name>A0A7N2L7X8_QUELO</name>
<dbReference type="InterPro" id="IPR050528">
    <property type="entry name" value="L-type_Lectin-RKs"/>
</dbReference>
<evidence type="ECO:0000256" key="16">
    <source>
        <dbReference type="ARBA" id="ARBA00023136"/>
    </source>
</evidence>
<evidence type="ECO:0000256" key="5">
    <source>
        <dbReference type="ARBA" id="ARBA00012513"/>
    </source>
</evidence>
<dbReference type="PROSITE" id="PS00308">
    <property type="entry name" value="LECTIN_LEGUME_ALPHA"/>
    <property type="match status" value="1"/>
</dbReference>
<dbReference type="GO" id="GO:0005886">
    <property type="term" value="C:plasma membrane"/>
    <property type="evidence" value="ECO:0007669"/>
    <property type="project" value="UniProtKB-SubCell"/>
</dbReference>
<dbReference type="Gene3D" id="3.30.200.20">
    <property type="entry name" value="Phosphorylase Kinase, domain 1"/>
    <property type="match status" value="1"/>
</dbReference>
<evidence type="ECO:0000256" key="15">
    <source>
        <dbReference type="ARBA" id="ARBA00022989"/>
    </source>
</evidence>
<dbReference type="CDD" id="cd06899">
    <property type="entry name" value="lectin_legume_LecRK_Arcelin_ConA"/>
    <property type="match status" value="1"/>
</dbReference>
<dbReference type="InterPro" id="IPR017441">
    <property type="entry name" value="Protein_kinase_ATP_BS"/>
</dbReference>
<evidence type="ECO:0000256" key="12">
    <source>
        <dbReference type="ARBA" id="ARBA00022741"/>
    </source>
</evidence>
<keyword evidence="17" id="KW-0675">Receptor</keyword>
<keyword evidence="12 19" id="KW-0547">Nucleotide-binding</keyword>
<dbReference type="PROSITE" id="PS00107">
    <property type="entry name" value="PROTEIN_KINASE_ATP"/>
    <property type="match status" value="1"/>
</dbReference>
<dbReference type="GO" id="GO:0004674">
    <property type="term" value="F:protein serine/threonine kinase activity"/>
    <property type="evidence" value="ECO:0007669"/>
    <property type="project" value="UniProtKB-KW"/>
</dbReference>
<keyword evidence="8" id="KW-0808">Transferase</keyword>
<dbReference type="PROSITE" id="PS00307">
    <property type="entry name" value="LECTIN_LEGUME_BETA"/>
    <property type="match status" value="1"/>
</dbReference>
<keyword evidence="15" id="KW-1133">Transmembrane helix</keyword>
<feature type="domain" description="Protein kinase" evidence="20">
    <location>
        <begin position="329"/>
        <end position="570"/>
    </location>
</feature>
<evidence type="ECO:0000256" key="1">
    <source>
        <dbReference type="ARBA" id="ARBA00004251"/>
    </source>
</evidence>
<accession>A0A7N2L7X8</accession>
<dbReference type="GO" id="GO:0002229">
    <property type="term" value="P:defense response to oomycetes"/>
    <property type="evidence" value="ECO:0007669"/>
    <property type="project" value="UniProtKB-ARBA"/>
</dbReference>
<evidence type="ECO:0000256" key="7">
    <source>
        <dbReference type="ARBA" id="ARBA00022527"/>
    </source>
</evidence>
<feature type="binding site" evidence="19">
    <location>
        <position position="358"/>
    </location>
    <ligand>
        <name>ATP</name>
        <dbReference type="ChEBI" id="CHEBI:30616"/>
    </ligand>
</feature>
<dbReference type="SMART" id="SM00220">
    <property type="entry name" value="S_TKc"/>
    <property type="match status" value="1"/>
</dbReference>
<comment type="similarity">
    <text evidence="4">In the C-terminal section; belongs to the protein kinase superfamily. Ser/Thr protein kinase family.</text>
</comment>
<dbReference type="PANTHER" id="PTHR27007">
    <property type="match status" value="1"/>
</dbReference>
<evidence type="ECO:0000256" key="19">
    <source>
        <dbReference type="PROSITE-ProRule" id="PRU10141"/>
    </source>
</evidence>
<dbReference type="FunFam" id="3.30.200.20:FF:000168">
    <property type="entry name" value="L-type lectin-domain containing receptor kinase IX.1"/>
    <property type="match status" value="1"/>
</dbReference>
<dbReference type="Gene3D" id="1.10.510.10">
    <property type="entry name" value="Transferase(Phosphotransferase) domain 1"/>
    <property type="match status" value="1"/>
</dbReference>
<dbReference type="SUPFAM" id="SSF49899">
    <property type="entry name" value="Concanavalin A-like lectins/glucanases"/>
    <property type="match status" value="1"/>
</dbReference>
<dbReference type="GO" id="GO:0005524">
    <property type="term" value="F:ATP binding"/>
    <property type="evidence" value="ECO:0007669"/>
    <property type="project" value="UniProtKB-UniRule"/>
</dbReference>
<keyword evidence="9" id="KW-0812">Transmembrane</keyword>
<keyword evidence="6" id="KW-1003">Cell membrane</keyword>
<keyword evidence="16" id="KW-0472">Membrane</keyword>
<dbReference type="FunFam" id="1.10.510.10:FF:000240">
    <property type="entry name" value="Lectin-domain containing receptor kinase A4.3"/>
    <property type="match status" value="1"/>
</dbReference>
<keyword evidence="18" id="KW-0325">Glycoprotein</keyword>